<dbReference type="EMBL" id="CM037162">
    <property type="protein sequence ID" value="KAH7863915.1"/>
    <property type="molecule type" value="Genomic_DNA"/>
</dbReference>
<organism evidence="1 2">
    <name type="scientific">Vaccinium darrowii</name>
    <dbReference type="NCBI Taxonomy" id="229202"/>
    <lineage>
        <taxon>Eukaryota</taxon>
        <taxon>Viridiplantae</taxon>
        <taxon>Streptophyta</taxon>
        <taxon>Embryophyta</taxon>
        <taxon>Tracheophyta</taxon>
        <taxon>Spermatophyta</taxon>
        <taxon>Magnoliopsida</taxon>
        <taxon>eudicotyledons</taxon>
        <taxon>Gunneridae</taxon>
        <taxon>Pentapetalae</taxon>
        <taxon>asterids</taxon>
        <taxon>Ericales</taxon>
        <taxon>Ericaceae</taxon>
        <taxon>Vaccinioideae</taxon>
        <taxon>Vaccinieae</taxon>
        <taxon>Vaccinium</taxon>
    </lineage>
</organism>
<sequence>MKSRSHANRLPTSDPTPDDWVDGSWTVDCVCGVTFDDGEEMVNCDECGVWVHTRCSRYVKSEKSFACDKCKTSKNNTTTTRNSNSNANDSKETEVAQLLVEFPITTLRMNKTQYPPPPPSSYARRRPKLWTDIPIQERVHVHGVPGGEPTLFGGSGGGLSSVFTPQLWKSRGYVPKKFNFQYREFPCWDEEEKEEVTAKSEEENKSPENENPIDKGAGVLFSLSKKNIMAAPVATSVGIRRRVDDGGFDRRPSSPAKHTKKWEGGSADLRSPQNGVRKDRALLRPFVVHSGKRKQEESGTSKDRSGKKKVRVVDRDGDPKKRAAQASKTASILSSDVRQVESCEDRGPKIVKTDSQTIKNADLRGTMVKDPLPGVQHVVENNINKSNDNLASSEKPSEALVSDVSGHSFPIGARSMEEKIGHQLSAKSDSSDRVDDGMASSLEQNDAGGDSIKEEVGVCLDNANGNGGGSLVGPGFGPHKPDNPLAQDSPTAVEGKDGQNALGRSVDMCPPSSLGPEAEVKTEAVLDNLGGTFDLESSTVNDVKPDGTKHSSQLSGASANLSTNLKTSDTAVTSSQAGDLKVQNSERITETATSGEADKADIFPAKPCQPDLPLEDVSVSIAVGKSSSEVKHDSRSAEEPPKVSSAAVIPQAPHSRRKLATPSSVSSTVVISKCSVLDNRSTSNAQNSNPVIKRGISVSIKKDNGSTDMGRGEERHEMPRKTWKDGSKSSVSSVPKASHSNRIANASDSRKTLSDSKDPVRYASSKASSTENIGVTSGSCETSSSLQSQSGSHGQNKVSASGFPHKGEKVNHSNSQPSAKVHHTVPVHPTGPSNSPAILSDEELALLLHQELNSSPRVPRVSRMRHTGSLPQLGSPTATSMLIKRTSSSGGRDNNVFARRKAKDLPKHESRSREIGDEAKMDRLPPSRDPRRHDSASAADAVTKRETDSGSGKGVHVVKKSAPAVSTATASSGPSSSNEANEQNISSMCNSPRNTSDDETGTARGPNHRTLPGLIAEIMSKGKRMTYEELCSAVLPHWPDLRKHNGERYAYASHSQAVLDCLRNRQEWAQLVDRGPKTNAGRKRRKLDADAPSVDSEDEYDKDTTGKDVESKSFESHPEEFPKGKRKARKRRRLALKGRGIKDVRKHRKADALSYDDVDSFSSSSEVSVFSDDEIQGELNTLSCVIRHEQGTYPVQLLILVPSQKETRERKQKQETHIPLRFSHFQLLPIMTIPDSGYMMEENGSIGIPLTPEEQKRIVKELTDEAESNLKEGNLYYVVSNRWFTSWQKFTGQDAGDYLLDNSQSLVLSKPVDRPGPIDNSDIVVNGNDSEIDDLELHRTLVEGCDYVLVPQQAWEKLYHWYKGGPALPRKLISQGDVNKQFNVEVYPLCLKLVDSRDSSQSVIRFSKKASLHDLYERVCAIKGIETQKARIWDYFNKQKQSMLEDSNQTLEKSELQMDQEILLEIQFDGLWPPGFGMDSTGNELALVPIEPARSTVTIAGGPTLSNGHSSSYGLSFYQANTPSSASADMEDAFDNSRTATKADRGGLAGLQNLGNTCFMNSALQCLVHTPPLVEYFLQDYTDEINKQNPLGLHGELALAFGELLRKLWSCGRTPIAPRAFKGKVARFAPQFSGFNQHDSQELLAFLLDGLHEDLNRVKQKPYFEAKDTDGRPDEEVADECWGYHKARNDSIIVDVCQGQYKSTLVCPACSKVSITFDPFMYLSLPLPSTVTRTMTVTVFSGDGSALPMPYTVTVLKHGACKDLSMALGTACGLRSDESLLLAEVYDHGLFRYFDTPLEPLPSIKDDEFIVAYRLPKRADLTRLEIFHRHVEKCLPDNLKGSERKLFLTPLVTYLEGPQTGADIEVAVSTLLSPFKRETYCSPTGIPSIIKENGSASESMFESTDSCATHPPELGDHSMDNLEAEEMSGMELTFQLFLTDDKGLNCKPILKDTPIKTGQRVKVLLDWTDKENELYDTNYLKDLPEVRKTGLTVKKTKQEAVSLFSCLDSFLKEEPLGPDDMWYCPRCKEHRQATKKLDLWRLPEILVFHLKRFSYSRYLKNKLDTFVNFPIHNLDLSKYVKCKDGSGQTHIYELYAISNHYGGLGGGHYSAYAKLVDENRWYHFDDSHVSPVSEGDIKTPAAYVLFYQRTKVGHNESGEPSQGQESCSGDTIVSPARGFWGLQMKPAGLSVEDNK</sequence>
<dbReference type="Proteomes" id="UP000828048">
    <property type="component" value="Chromosome 12"/>
</dbReference>
<accession>A0ACB7ZDI4</accession>
<comment type="caution">
    <text evidence="1">The sequence shown here is derived from an EMBL/GenBank/DDBJ whole genome shotgun (WGS) entry which is preliminary data.</text>
</comment>
<keyword evidence="2" id="KW-1185">Reference proteome</keyword>
<gene>
    <name evidence="1" type="ORF">Vadar_023413</name>
</gene>
<proteinExistence type="predicted"/>
<evidence type="ECO:0000313" key="2">
    <source>
        <dbReference type="Proteomes" id="UP000828048"/>
    </source>
</evidence>
<evidence type="ECO:0000313" key="1">
    <source>
        <dbReference type="EMBL" id="KAH7863915.1"/>
    </source>
</evidence>
<name>A0ACB7ZDI4_9ERIC</name>
<reference evidence="1 2" key="1">
    <citation type="journal article" date="2021" name="Hortic Res">
        <title>High-quality reference genome and annotation aids understanding of berry development for evergreen blueberry (Vaccinium darrowii).</title>
        <authorList>
            <person name="Yu J."/>
            <person name="Hulse-Kemp A.M."/>
            <person name="Babiker E."/>
            <person name="Staton M."/>
        </authorList>
    </citation>
    <scope>NUCLEOTIDE SEQUENCE [LARGE SCALE GENOMIC DNA]</scope>
    <source>
        <strain evidence="2">cv. NJ 8807/NJ 8810</strain>
        <tissue evidence="1">Young leaf</tissue>
    </source>
</reference>
<protein>
    <submittedName>
        <fullName evidence="1">Uncharacterized protein</fullName>
    </submittedName>
</protein>